<evidence type="ECO:0000313" key="4">
    <source>
        <dbReference type="Proteomes" id="UP001303532"/>
    </source>
</evidence>
<dbReference type="Pfam" id="PF01569">
    <property type="entry name" value="PAP2"/>
    <property type="match status" value="1"/>
</dbReference>
<dbReference type="EMBL" id="CP116341">
    <property type="protein sequence ID" value="WOV84174.1"/>
    <property type="molecule type" value="Genomic_DNA"/>
</dbReference>
<evidence type="ECO:0000256" key="1">
    <source>
        <dbReference type="SAM" id="Phobius"/>
    </source>
</evidence>
<dbReference type="CDD" id="cd03392">
    <property type="entry name" value="PAP2_like_2"/>
    <property type="match status" value="1"/>
</dbReference>
<dbReference type="RefSeq" id="WP_323691831.1">
    <property type="nucleotide sequence ID" value="NZ_CP116341.1"/>
</dbReference>
<keyword evidence="1" id="KW-1133">Transmembrane helix</keyword>
<keyword evidence="1" id="KW-0812">Transmembrane</keyword>
<dbReference type="SUPFAM" id="SSF48317">
    <property type="entry name" value="Acid phosphatase/Vanadium-dependent haloperoxidase"/>
    <property type="match status" value="1"/>
</dbReference>
<keyword evidence="1" id="KW-0472">Membrane</keyword>
<gene>
    <name evidence="3" type="ORF">PGH26_15105</name>
</gene>
<feature type="transmembrane region" description="Helical" evidence="1">
    <location>
        <begin position="59"/>
        <end position="83"/>
    </location>
</feature>
<feature type="transmembrane region" description="Helical" evidence="1">
    <location>
        <begin position="90"/>
        <end position="110"/>
    </location>
</feature>
<dbReference type="SMART" id="SM00014">
    <property type="entry name" value="acidPPc"/>
    <property type="match status" value="1"/>
</dbReference>
<accession>A0ABZ0KUR4</accession>
<dbReference type="PANTHER" id="PTHR14969:SF13">
    <property type="entry name" value="AT30094P"/>
    <property type="match status" value="1"/>
</dbReference>
<keyword evidence="4" id="KW-1185">Reference proteome</keyword>
<proteinExistence type="predicted"/>
<name>A0ABZ0KUR4_9BACL</name>
<dbReference type="InterPro" id="IPR036938">
    <property type="entry name" value="PAP2/HPO_sf"/>
</dbReference>
<evidence type="ECO:0000313" key="3">
    <source>
        <dbReference type="EMBL" id="WOV84174.1"/>
    </source>
</evidence>
<feature type="transmembrane region" description="Helical" evidence="1">
    <location>
        <begin position="185"/>
        <end position="206"/>
    </location>
</feature>
<feature type="transmembrane region" description="Helical" evidence="1">
    <location>
        <begin position="130"/>
        <end position="148"/>
    </location>
</feature>
<dbReference type="Proteomes" id="UP001303532">
    <property type="component" value="Chromosome"/>
</dbReference>
<dbReference type="InterPro" id="IPR000326">
    <property type="entry name" value="PAP2/HPO"/>
</dbReference>
<evidence type="ECO:0000259" key="2">
    <source>
        <dbReference type="SMART" id="SM00014"/>
    </source>
</evidence>
<sequence length="218" mass="23993">MRELSGRLITALVSCLVLAAVFGYVASSIGNGSIVQFDTPIINFVQGAEAPWLTNVMKLFTFIGSTKAVLAISLITLGLLLYFRQKAQTILFLIVISGTAALNLVLKLFFQRARPDLNRLIEISGYSFPSGHTMMATSLYIILAFILWRNAKNSGRILYVIASFSMIFMICVSRIYLGVHYPSDIAGGISASTFWLLLATSVYTIYMNKKQAGSHSVR</sequence>
<reference evidence="3 4" key="1">
    <citation type="submission" date="2023-01" db="EMBL/GenBank/DDBJ databases">
        <title>Sporosarcina sp. nov., isolated from Korean tranditional fermented seafood 'Jeotgal'.</title>
        <authorList>
            <person name="Yang A.-I."/>
        </authorList>
    </citation>
    <scope>NUCLEOTIDE SEQUENCE [LARGE SCALE GENOMIC DNA]</scope>
    <source>
        <strain evidence="3 4">B2O-1</strain>
    </source>
</reference>
<feature type="transmembrane region" description="Helical" evidence="1">
    <location>
        <begin position="157"/>
        <end position="179"/>
    </location>
</feature>
<dbReference type="PANTHER" id="PTHR14969">
    <property type="entry name" value="SPHINGOSINE-1-PHOSPHATE PHOSPHOHYDROLASE"/>
    <property type="match status" value="1"/>
</dbReference>
<organism evidence="3 4">
    <name type="scientific">Sporosarcina jeotgali</name>
    <dbReference type="NCBI Taxonomy" id="3020056"/>
    <lineage>
        <taxon>Bacteria</taxon>
        <taxon>Bacillati</taxon>
        <taxon>Bacillota</taxon>
        <taxon>Bacilli</taxon>
        <taxon>Bacillales</taxon>
        <taxon>Caryophanaceae</taxon>
        <taxon>Sporosarcina</taxon>
    </lineage>
</organism>
<protein>
    <submittedName>
        <fullName evidence="3">Phosphatase PAP2 family protein</fullName>
    </submittedName>
</protein>
<dbReference type="Gene3D" id="1.20.144.10">
    <property type="entry name" value="Phosphatidic acid phosphatase type 2/haloperoxidase"/>
    <property type="match status" value="2"/>
</dbReference>
<feature type="domain" description="Phosphatidic acid phosphatase type 2/haloperoxidase" evidence="2">
    <location>
        <begin position="87"/>
        <end position="200"/>
    </location>
</feature>